<dbReference type="InterPro" id="IPR011009">
    <property type="entry name" value="Kinase-like_dom_sf"/>
</dbReference>
<dbReference type="InterPro" id="IPR015897">
    <property type="entry name" value="CHK_kinase-like"/>
</dbReference>
<dbReference type="KEGG" id="dwi:6644253"/>
<sequence length="419" mass="48031">MSKSLLQIRELAKVIQPELVGGGRLHDYQVASLTQPGENYGSILIAIRAKLELPNSVGEFYGKEIVAKVPPRDPKYWQFIQPERTCLTENAIYKNLVPALIKLQEEAGLAKSEFFDGFAHYYGSRTSLGTILVDQDAVLLLENLKASNYVTGNRLRPLDLAHTQLALKYLAEFHALPLALRLKRPQLFDEQIRPFFQKFDWHAAAPELKATMKAETLEDIRRATGNNLELIERVRHLSDVFFEFLAMPPDRPNGPFASIIHCDYWINNLMFKYDSSGTPLQMKIIDFQTAQYDSVIHDIIAFLFSSVDTRILEEHYVSMLQMYYNHFISCLHRVGIDTTDSHSYQAFLAEIKRVAYIQIPHAIFMTRFILAGSPDEEEQVTHIQELDNVLKTSSGGASERIYRKLNDILRLAQKFDILY</sequence>
<keyword evidence="3" id="KW-1185">Reference proteome</keyword>
<dbReference type="PANTHER" id="PTHR11012:SF55">
    <property type="entry name" value="BHLH DOMAIN-CONTAINING PROTEIN"/>
    <property type="match status" value="1"/>
</dbReference>
<evidence type="ECO:0000313" key="2">
    <source>
        <dbReference type="EMBL" id="EDW77639.2"/>
    </source>
</evidence>
<dbReference type="Gene3D" id="3.90.1200.10">
    <property type="match status" value="1"/>
</dbReference>
<name>B4N0M6_DROWI</name>
<dbReference type="OrthoDB" id="191037at2759"/>
<dbReference type="Proteomes" id="UP000007798">
    <property type="component" value="Unassembled WGS sequence"/>
</dbReference>
<organism evidence="2 3">
    <name type="scientific">Drosophila willistoni</name>
    <name type="common">Fruit fly</name>
    <dbReference type="NCBI Taxonomy" id="7260"/>
    <lineage>
        <taxon>Eukaryota</taxon>
        <taxon>Metazoa</taxon>
        <taxon>Ecdysozoa</taxon>
        <taxon>Arthropoda</taxon>
        <taxon>Hexapoda</taxon>
        <taxon>Insecta</taxon>
        <taxon>Pterygota</taxon>
        <taxon>Neoptera</taxon>
        <taxon>Endopterygota</taxon>
        <taxon>Diptera</taxon>
        <taxon>Brachycera</taxon>
        <taxon>Muscomorpha</taxon>
        <taxon>Ephydroidea</taxon>
        <taxon>Drosophilidae</taxon>
        <taxon>Drosophila</taxon>
        <taxon>Sophophora</taxon>
    </lineage>
</organism>
<dbReference type="eggNOG" id="ENOG502QVFS">
    <property type="taxonomic scope" value="Eukaryota"/>
</dbReference>
<dbReference type="InterPro" id="IPR004119">
    <property type="entry name" value="EcKL"/>
</dbReference>
<dbReference type="EMBL" id="CH963920">
    <property type="protein sequence ID" value="EDW77639.2"/>
    <property type="molecule type" value="Genomic_DNA"/>
</dbReference>
<proteinExistence type="predicted"/>
<dbReference type="PANTHER" id="PTHR11012">
    <property type="entry name" value="PROTEIN KINASE-LIKE DOMAIN-CONTAINING"/>
    <property type="match status" value="1"/>
</dbReference>
<dbReference type="InParanoid" id="B4N0M6"/>
<protein>
    <recommendedName>
        <fullName evidence="1">CHK kinase-like domain-containing protein</fullName>
    </recommendedName>
</protein>
<dbReference type="SMART" id="SM00587">
    <property type="entry name" value="CHK"/>
    <property type="match status" value="1"/>
</dbReference>
<evidence type="ECO:0000313" key="3">
    <source>
        <dbReference type="Proteomes" id="UP000007798"/>
    </source>
</evidence>
<accession>B4N0M6</accession>
<dbReference type="STRING" id="7260.B4N0M6"/>
<reference evidence="2 3" key="1">
    <citation type="journal article" date="2007" name="Nature">
        <title>Evolution of genes and genomes on the Drosophila phylogeny.</title>
        <authorList>
            <consortium name="Drosophila 12 Genomes Consortium"/>
            <person name="Clark A.G."/>
            <person name="Eisen M.B."/>
            <person name="Smith D.R."/>
            <person name="Bergman C.M."/>
            <person name="Oliver B."/>
            <person name="Markow T.A."/>
            <person name="Kaufman T.C."/>
            <person name="Kellis M."/>
            <person name="Gelbart W."/>
            <person name="Iyer V.N."/>
            <person name="Pollard D.A."/>
            <person name="Sackton T.B."/>
            <person name="Larracuente A.M."/>
            <person name="Singh N.D."/>
            <person name="Abad J.P."/>
            <person name="Abt D.N."/>
            <person name="Adryan B."/>
            <person name="Aguade M."/>
            <person name="Akashi H."/>
            <person name="Anderson W.W."/>
            <person name="Aquadro C.F."/>
            <person name="Ardell D.H."/>
            <person name="Arguello R."/>
            <person name="Artieri C.G."/>
            <person name="Barbash D.A."/>
            <person name="Barker D."/>
            <person name="Barsanti P."/>
            <person name="Batterham P."/>
            <person name="Batzoglou S."/>
            <person name="Begun D."/>
            <person name="Bhutkar A."/>
            <person name="Blanco E."/>
            <person name="Bosak S.A."/>
            <person name="Bradley R.K."/>
            <person name="Brand A.D."/>
            <person name="Brent M.R."/>
            <person name="Brooks A.N."/>
            <person name="Brown R.H."/>
            <person name="Butlin R.K."/>
            <person name="Caggese C."/>
            <person name="Calvi B.R."/>
            <person name="Bernardo de Carvalho A."/>
            <person name="Caspi A."/>
            <person name="Castrezana S."/>
            <person name="Celniker S.E."/>
            <person name="Chang J.L."/>
            <person name="Chapple C."/>
            <person name="Chatterji S."/>
            <person name="Chinwalla A."/>
            <person name="Civetta A."/>
            <person name="Clifton S.W."/>
            <person name="Comeron J.M."/>
            <person name="Costello J.C."/>
            <person name="Coyne J.A."/>
            <person name="Daub J."/>
            <person name="David R.G."/>
            <person name="Delcher A.L."/>
            <person name="Delehaunty K."/>
            <person name="Do C.B."/>
            <person name="Ebling H."/>
            <person name="Edwards K."/>
            <person name="Eickbush T."/>
            <person name="Evans J.D."/>
            <person name="Filipski A."/>
            <person name="Findeiss S."/>
            <person name="Freyhult E."/>
            <person name="Fulton L."/>
            <person name="Fulton R."/>
            <person name="Garcia A.C."/>
            <person name="Gardiner A."/>
            <person name="Garfield D.A."/>
            <person name="Garvin B.E."/>
            <person name="Gibson G."/>
            <person name="Gilbert D."/>
            <person name="Gnerre S."/>
            <person name="Godfrey J."/>
            <person name="Good R."/>
            <person name="Gotea V."/>
            <person name="Gravely B."/>
            <person name="Greenberg A.J."/>
            <person name="Griffiths-Jones S."/>
            <person name="Gross S."/>
            <person name="Guigo R."/>
            <person name="Gustafson E.A."/>
            <person name="Haerty W."/>
            <person name="Hahn M.W."/>
            <person name="Halligan D.L."/>
            <person name="Halpern A.L."/>
            <person name="Halter G.M."/>
            <person name="Han M.V."/>
            <person name="Heger A."/>
            <person name="Hillier L."/>
            <person name="Hinrichs A.S."/>
            <person name="Holmes I."/>
            <person name="Hoskins R.A."/>
            <person name="Hubisz M.J."/>
            <person name="Hultmark D."/>
            <person name="Huntley M.A."/>
            <person name="Jaffe D.B."/>
            <person name="Jagadeeshan S."/>
            <person name="Jeck W.R."/>
            <person name="Johnson J."/>
            <person name="Jones C.D."/>
            <person name="Jordan W.C."/>
            <person name="Karpen G.H."/>
            <person name="Kataoka E."/>
            <person name="Keightley P.D."/>
            <person name="Kheradpour P."/>
            <person name="Kirkness E.F."/>
            <person name="Koerich L.B."/>
            <person name="Kristiansen K."/>
            <person name="Kudrna D."/>
            <person name="Kulathinal R.J."/>
            <person name="Kumar S."/>
            <person name="Kwok R."/>
            <person name="Lander E."/>
            <person name="Langley C.H."/>
            <person name="Lapoint R."/>
            <person name="Lazzaro B.P."/>
            <person name="Lee S.J."/>
            <person name="Levesque L."/>
            <person name="Li R."/>
            <person name="Lin C.F."/>
            <person name="Lin M.F."/>
            <person name="Lindblad-Toh K."/>
            <person name="Llopart A."/>
            <person name="Long M."/>
            <person name="Low L."/>
            <person name="Lozovsky E."/>
            <person name="Lu J."/>
            <person name="Luo M."/>
            <person name="Machado C.A."/>
            <person name="Makalowski W."/>
            <person name="Marzo M."/>
            <person name="Matsuda M."/>
            <person name="Matzkin L."/>
            <person name="McAllister B."/>
            <person name="McBride C.S."/>
            <person name="McKernan B."/>
            <person name="McKernan K."/>
            <person name="Mendez-Lago M."/>
            <person name="Minx P."/>
            <person name="Mollenhauer M.U."/>
            <person name="Montooth K."/>
            <person name="Mount S.M."/>
            <person name="Mu X."/>
            <person name="Myers E."/>
            <person name="Negre B."/>
            <person name="Newfeld S."/>
            <person name="Nielsen R."/>
            <person name="Noor M.A."/>
            <person name="O'Grady P."/>
            <person name="Pachter L."/>
            <person name="Papaceit M."/>
            <person name="Parisi M.J."/>
            <person name="Parisi M."/>
            <person name="Parts L."/>
            <person name="Pedersen J.S."/>
            <person name="Pesole G."/>
            <person name="Phillippy A.M."/>
            <person name="Ponting C.P."/>
            <person name="Pop M."/>
            <person name="Porcelli D."/>
            <person name="Powell J.R."/>
            <person name="Prohaska S."/>
            <person name="Pruitt K."/>
            <person name="Puig M."/>
            <person name="Quesneville H."/>
            <person name="Ram K.R."/>
            <person name="Rand D."/>
            <person name="Rasmussen M.D."/>
            <person name="Reed L.K."/>
            <person name="Reenan R."/>
            <person name="Reily A."/>
            <person name="Remington K.A."/>
            <person name="Rieger T.T."/>
            <person name="Ritchie M.G."/>
            <person name="Robin C."/>
            <person name="Rogers Y.H."/>
            <person name="Rohde C."/>
            <person name="Rozas J."/>
            <person name="Rubenfield M.J."/>
            <person name="Ruiz A."/>
            <person name="Russo S."/>
            <person name="Salzberg S.L."/>
            <person name="Sanchez-Gracia A."/>
            <person name="Saranga D.J."/>
            <person name="Sato H."/>
            <person name="Schaeffer S.W."/>
            <person name="Schatz M.C."/>
            <person name="Schlenke T."/>
            <person name="Schwartz R."/>
            <person name="Segarra C."/>
            <person name="Singh R.S."/>
            <person name="Sirot L."/>
            <person name="Sirota M."/>
            <person name="Sisneros N.B."/>
            <person name="Smith C.D."/>
            <person name="Smith T.F."/>
            <person name="Spieth J."/>
            <person name="Stage D.E."/>
            <person name="Stark A."/>
            <person name="Stephan W."/>
            <person name="Strausberg R.L."/>
            <person name="Strempel S."/>
            <person name="Sturgill D."/>
            <person name="Sutton G."/>
            <person name="Sutton G.G."/>
            <person name="Tao W."/>
            <person name="Teichmann S."/>
            <person name="Tobari Y.N."/>
            <person name="Tomimura Y."/>
            <person name="Tsolas J.M."/>
            <person name="Valente V.L."/>
            <person name="Venter E."/>
            <person name="Venter J.C."/>
            <person name="Vicario S."/>
            <person name="Vieira F.G."/>
            <person name="Vilella A.J."/>
            <person name="Villasante A."/>
            <person name="Walenz B."/>
            <person name="Wang J."/>
            <person name="Wasserman M."/>
            <person name="Watts T."/>
            <person name="Wilson D."/>
            <person name="Wilson R.K."/>
            <person name="Wing R.A."/>
            <person name="Wolfner M.F."/>
            <person name="Wong A."/>
            <person name="Wong G.K."/>
            <person name="Wu C.I."/>
            <person name="Wu G."/>
            <person name="Yamamoto D."/>
            <person name="Yang H.P."/>
            <person name="Yang S.P."/>
            <person name="Yorke J.A."/>
            <person name="Yoshida K."/>
            <person name="Zdobnov E."/>
            <person name="Zhang P."/>
            <person name="Zhang Y."/>
            <person name="Zimin A.V."/>
            <person name="Baldwin J."/>
            <person name="Abdouelleil A."/>
            <person name="Abdulkadir J."/>
            <person name="Abebe A."/>
            <person name="Abera B."/>
            <person name="Abreu J."/>
            <person name="Acer S.C."/>
            <person name="Aftuck L."/>
            <person name="Alexander A."/>
            <person name="An P."/>
            <person name="Anderson E."/>
            <person name="Anderson S."/>
            <person name="Arachi H."/>
            <person name="Azer M."/>
            <person name="Bachantsang P."/>
            <person name="Barry A."/>
            <person name="Bayul T."/>
            <person name="Berlin A."/>
            <person name="Bessette D."/>
            <person name="Bloom T."/>
            <person name="Blye J."/>
            <person name="Boguslavskiy L."/>
            <person name="Bonnet C."/>
            <person name="Boukhgalter B."/>
            <person name="Bourzgui I."/>
            <person name="Brown A."/>
            <person name="Cahill P."/>
            <person name="Channer S."/>
            <person name="Cheshatsang Y."/>
            <person name="Chuda L."/>
            <person name="Citroen M."/>
            <person name="Collymore A."/>
            <person name="Cooke P."/>
            <person name="Costello M."/>
            <person name="D'Aco K."/>
            <person name="Daza R."/>
            <person name="De Haan G."/>
            <person name="DeGray S."/>
            <person name="DeMaso C."/>
            <person name="Dhargay N."/>
            <person name="Dooley K."/>
            <person name="Dooley E."/>
            <person name="Doricent M."/>
            <person name="Dorje P."/>
            <person name="Dorjee K."/>
            <person name="Dupes A."/>
            <person name="Elong R."/>
            <person name="Falk J."/>
            <person name="Farina A."/>
            <person name="Faro S."/>
            <person name="Ferguson D."/>
            <person name="Fisher S."/>
            <person name="Foley C.D."/>
            <person name="Franke A."/>
            <person name="Friedrich D."/>
            <person name="Gadbois L."/>
            <person name="Gearin G."/>
            <person name="Gearin C.R."/>
            <person name="Giannoukos G."/>
            <person name="Goode T."/>
            <person name="Graham J."/>
            <person name="Grandbois E."/>
            <person name="Grewal S."/>
            <person name="Gyaltsen K."/>
            <person name="Hafez N."/>
            <person name="Hagos B."/>
            <person name="Hall J."/>
            <person name="Henson C."/>
            <person name="Hollinger A."/>
            <person name="Honan T."/>
            <person name="Huard M.D."/>
            <person name="Hughes L."/>
            <person name="Hurhula B."/>
            <person name="Husby M.E."/>
            <person name="Kamat A."/>
            <person name="Kanga B."/>
            <person name="Kashin S."/>
            <person name="Khazanovich D."/>
            <person name="Kisner P."/>
            <person name="Lance K."/>
            <person name="Lara M."/>
            <person name="Lee W."/>
            <person name="Lennon N."/>
            <person name="Letendre F."/>
            <person name="LeVine R."/>
            <person name="Lipovsky A."/>
            <person name="Liu X."/>
            <person name="Liu J."/>
            <person name="Liu S."/>
            <person name="Lokyitsang T."/>
            <person name="Lokyitsang Y."/>
            <person name="Lubonja R."/>
            <person name="Lui A."/>
            <person name="MacDonald P."/>
            <person name="Magnisalis V."/>
            <person name="Maru K."/>
            <person name="Matthews C."/>
            <person name="McCusker W."/>
            <person name="McDonough S."/>
            <person name="Mehta T."/>
            <person name="Meldrim J."/>
            <person name="Meneus L."/>
            <person name="Mihai O."/>
            <person name="Mihalev A."/>
            <person name="Mihova T."/>
            <person name="Mittelman R."/>
            <person name="Mlenga V."/>
            <person name="Montmayeur A."/>
            <person name="Mulrain L."/>
            <person name="Navidi A."/>
            <person name="Naylor J."/>
            <person name="Negash T."/>
            <person name="Nguyen T."/>
            <person name="Nguyen N."/>
            <person name="Nicol R."/>
            <person name="Norbu C."/>
            <person name="Norbu N."/>
            <person name="Novod N."/>
            <person name="O'Neill B."/>
            <person name="Osman S."/>
            <person name="Markiewicz E."/>
            <person name="Oyono O.L."/>
            <person name="Patti C."/>
            <person name="Phunkhang P."/>
            <person name="Pierre F."/>
            <person name="Priest M."/>
            <person name="Raghuraman S."/>
            <person name="Rege F."/>
            <person name="Reyes R."/>
            <person name="Rise C."/>
            <person name="Rogov P."/>
            <person name="Ross K."/>
            <person name="Ryan E."/>
            <person name="Settipalli S."/>
            <person name="Shea T."/>
            <person name="Sherpa N."/>
            <person name="Shi L."/>
            <person name="Shih D."/>
            <person name="Sparrow T."/>
            <person name="Spaulding J."/>
            <person name="Stalker J."/>
            <person name="Stange-Thomann N."/>
            <person name="Stavropoulos S."/>
            <person name="Stone C."/>
            <person name="Strader C."/>
            <person name="Tesfaye S."/>
            <person name="Thomson T."/>
            <person name="Thoulutsang Y."/>
            <person name="Thoulutsang D."/>
            <person name="Topham K."/>
            <person name="Topping I."/>
            <person name="Tsamla T."/>
            <person name="Vassiliev H."/>
            <person name="Vo A."/>
            <person name="Wangchuk T."/>
            <person name="Wangdi T."/>
            <person name="Weiand M."/>
            <person name="Wilkinson J."/>
            <person name="Wilson A."/>
            <person name="Yadav S."/>
            <person name="Young G."/>
            <person name="Yu Q."/>
            <person name="Zembek L."/>
            <person name="Zhong D."/>
            <person name="Zimmer A."/>
            <person name="Zwirko Z."/>
            <person name="Jaffe D.B."/>
            <person name="Alvarez P."/>
            <person name="Brockman W."/>
            <person name="Butler J."/>
            <person name="Chin C."/>
            <person name="Gnerre S."/>
            <person name="Grabherr M."/>
            <person name="Kleber M."/>
            <person name="Mauceli E."/>
            <person name="MacCallum I."/>
        </authorList>
    </citation>
    <scope>NUCLEOTIDE SEQUENCE [LARGE SCALE GENOMIC DNA]</scope>
    <source>
        <strain evidence="3">Tucson 14030-0811.24</strain>
    </source>
</reference>
<gene>
    <name evidence="2" type="primary">Dwil\GK24454</name>
    <name evidence="2" type="ORF">Dwil_GK24454</name>
</gene>
<dbReference type="SUPFAM" id="SSF56112">
    <property type="entry name" value="Protein kinase-like (PK-like)"/>
    <property type="match status" value="1"/>
</dbReference>
<dbReference type="HOGENOM" id="CLU_010718_6_3_1"/>
<feature type="domain" description="CHK kinase-like" evidence="1">
    <location>
        <begin position="139"/>
        <end position="333"/>
    </location>
</feature>
<evidence type="ECO:0000259" key="1">
    <source>
        <dbReference type="SMART" id="SM00587"/>
    </source>
</evidence>
<dbReference type="Pfam" id="PF02958">
    <property type="entry name" value="EcKL"/>
    <property type="match status" value="1"/>
</dbReference>
<dbReference type="AlphaFoldDB" id="B4N0M6"/>